<feature type="transmembrane region" description="Helical" evidence="1">
    <location>
        <begin position="6"/>
        <end position="27"/>
    </location>
</feature>
<evidence type="ECO:0000256" key="1">
    <source>
        <dbReference type="SAM" id="Phobius"/>
    </source>
</evidence>
<dbReference type="Gene3D" id="1.20.1260.10">
    <property type="match status" value="1"/>
</dbReference>
<dbReference type="PANTHER" id="PTHR36933">
    <property type="entry name" value="SLL0788 PROTEIN"/>
    <property type="match status" value="1"/>
</dbReference>
<dbReference type="InterPro" id="IPR005183">
    <property type="entry name" value="DUF305_CopM-like"/>
</dbReference>
<organism evidence="3 4">
    <name type="scientific">Sphaerisporangium dianthi</name>
    <dbReference type="NCBI Taxonomy" id="1436120"/>
    <lineage>
        <taxon>Bacteria</taxon>
        <taxon>Bacillati</taxon>
        <taxon>Actinomycetota</taxon>
        <taxon>Actinomycetes</taxon>
        <taxon>Streptosporangiales</taxon>
        <taxon>Streptosporangiaceae</taxon>
        <taxon>Sphaerisporangium</taxon>
    </lineage>
</organism>
<evidence type="ECO:0000259" key="2">
    <source>
        <dbReference type="Pfam" id="PF03713"/>
    </source>
</evidence>
<sequence length="211" mass="22648">MVNSRFRSVLITLISCVVTAVVMFLVFGRSAPPGDASPEAGFARDMAVHHAQAVEMSFAVRDDSTDSRIRGLSYDIITTQTAQRGIFMGWLQQWGLDQAGSRPVMAWMAGHGEHGGSAAATPAGTGGAAAMPGMATADEMKRLQSAEGKDAEVLFLQLMIRHHRGGVEMAKAVLKLSNRDEVRAMAQNIVDTQNGEIAYMTELLTARDAKP</sequence>
<dbReference type="PANTHER" id="PTHR36933:SF1">
    <property type="entry name" value="SLL0788 PROTEIN"/>
    <property type="match status" value="1"/>
</dbReference>
<comment type="caution">
    <text evidence="3">The sequence shown here is derived from an EMBL/GenBank/DDBJ whole genome shotgun (WGS) entry which is preliminary data.</text>
</comment>
<gene>
    <name evidence="3" type="ORF">ACFO60_16355</name>
</gene>
<accession>A0ABV9CGQ7</accession>
<feature type="domain" description="DUF305" evidence="2">
    <location>
        <begin position="39"/>
        <end position="204"/>
    </location>
</feature>
<dbReference type="EMBL" id="JBHSFP010000009">
    <property type="protein sequence ID" value="MFC4532346.1"/>
    <property type="molecule type" value="Genomic_DNA"/>
</dbReference>
<evidence type="ECO:0000313" key="3">
    <source>
        <dbReference type="EMBL" id="MFC4532346.1"/>
    </source>
</evidence>
<dbReference type="Proteomes" id="UP001596004">
    <property type="component" value="Unassembled WGS sequence"/>
</dbReference>
<protein>
    <submittedName>
        <fullName evidence="3">DUF305 domain-containing protein</fullName>
    </submittedName>
</protein>
<dbReference type="RefSeq" id="WP_380841134.1">
    <property type="nucleotide sequence ID" value="NZ_JBHSFP010000009.1"/>
</dbReference>
<name>A0ABV9CGQ7_9ACTN</name>
<keyword evidence="1" id="KW-0812">Transmembrane</keyword>
<dbReference type="Pfam" id="PF03713">
    <property type="entry name" value="DUF305"/>
    <property type="match status" value="1"/>
</dbReference>
<proteinExistence type="predicted"/>
<dbReference type="InterPro" id="IPR012347">
    <property type="entry name" value="Ferritin-like"/>
</dbReference>
<evidence type="ECO:0000313" key="4">
    <source>
        <dbReference type="Proteomes" id="UP001596004"/>
    </source>
</evidence>
<keyword evidence="4" id="KW-1185">Reference proteome</keyword>
<keyword evidence="1" id="KW-0472">Membrane</keyword>
<reference evidence="4" key="1">
    <citation type="journal article" date="2019" name="Int. J. Syst. Evol. Microbiol.">
        <title>The Global Catalogue of Microorganisms (GCM) 10K type strain sequencing project: providing services to taxonomists for standard genome sequencing and annotation.</title>
        <authorList>
            <consortium name="The Broad Institute Genomics Platform"/>
            <consortium name="The Broad Institute Genome Sequencing Center for Infectious Disease"/>
            <person name="Wu L."/>
            <person name="Ma J."/>
        </authorList>
    </citation>
    <scope>NUCLEOTIDE SEQUENCE [LARGE SCALE GENOMIC DNA]</scope>
    <source>
        <strain evidence="4">CGMCC 4.7132</strain>
    </source>
</reference>
<keyword evidence="1" id="KW-1133">Transmembrane helix</keyword>